<comment type="caution">
    <text evidence="2">The sequence shown here is derived from an EMBL/GenBank/DDBJ whole genome shotgun (WGS) entry which is preliminary data.</text>
</comment>
<keyword evidence="3" id="KW-1185">Reference proteome</keyword>
<evidence type="ECO:0000256" key="1">
    <source>
        <dbReference type="SAM" id="MobiDB-lite"/>
    </source>
</evidence>
<gene>
    <name evidence="2" type="ORF">WN59_08845</name>
</gene>
<dbReference type="InterPro" id="IPR003772">
    <property type="entry name" value="YceD"/>
</dbReference>
<feature type="compositionally biased region" description="Acidic residues" evidence="1">
    <location>
        <begin position="141"/>
        <end position="151"/>
    </location>
</feature>
<sequence>MRWSLTQLKKFSNESIAVNEKVQFKEITDRKDVLGLSGTSVEGEMHVGANRIGVALTIDTVVHMLDSRTSENIEVPLHIESYEEFDEEAEETDELDENVHPVTHTLDLEPVVRELIVVNLPNVVTESDEVPAGGSNWSVMTEDELADEEEQKVDPRLSKLKSLLESDNENKED</sequence>
<organism evidence="2 3">
    <name type="scientific">Salinicoccus sediminis</name>
    <dbReference type="NCBI Taxonomy" id="1432562"/>
    <lineage>
        <taxon>Bacteria</taxon>
        <taxon>Bacillati</taxon>
        <taxon>Bacillota</taxon>
        <taxon>Bacilli</taxon>
        <taxon>Bacillales</taxon>
        <taxon>Staphylococcaceae</taxon>
        <taxon>Salinicoccus</taxon>
    </lineage>
</organism>
<dbReference type="STRING" id="1432562.WN59_08845"/>
<dbReference type="OrthoDB" id="9790372at2"/>
<dbReference type="AlphaFoldDB" id="A0A0M2SJ86"/>
<dbReference type="Proteomes" id="UP000034287">
    <property type="component" value="Unassembled WGS sequence"/>
</dbReference>
<evidence type="ECO:0000313" key="2">
    <source>
        <dbReference type="EMBL" id="KKK33716.1"/>
    </source>
</evidence>
<proteinExistence type="predicted"/>
<dbReference type="PATRIC" id="fig|1432562.3.peg.1745"/>
<evidence type="ECO:0000313" key="3">
    <source>
        <dbReference type="Proteomes" id="UP000034287"/>
    </source>
</evidence>
<dbReference type="EMBL" id="LAYZ01000024">
    <property type="protein sequence ID" value="KKK33716.1"/>
    <property type="molecule type" value="Genomic_DNA"/>
</dbReference>
<dbReference type="RefSeq" id="WP_046515953.1">
    <property type="nucleotide sequence ID" value="NZ_LAYZ01000024.1"/>
</dbReference>
<feature type="region of interest" description="Disordered" evidence="1">
    <location>
        <begin position="127"/>
        <end position="173"/>
    </location>
</feature>
<protein>
    <recommendedName>
        <fullName evidence="4">DNA-binding protein</fullName>
    </recommendedName>
</protein>
<accession>A0A0M2SJ86</accession>
<dbReference type="Pfam" id="PF02620">
    <property type="entry name" value="YceD"/>
    <property type="match status" value="1"/>
</dbReference>
<evidence type="ECO:0008006" key="4">
    <source>
        <dbReference type="Google" id="ProtNLM"/>
    </source>
</evidence>
<reference evidence="2 3" key="1">
    <citation type="submission" date="2015-04" db="EMBL/GenBank/DDBJ databases">
        <title>Taxonomic description and genome sequence of Salinicoccus sediminis sp. nov., a novel hyper halotolerant bacterium isolated from marine sediment.</title>
        <authorList>
            <person name="Mathan Kumar R."/>
            <person name="Kaur G."/>
            <person name="Kumar N."/>
            <person name="Kumar A."/>
            <person name="Singh N.K."/>
            <person name="Kaur N."/>
            <person name="Mayilraj S."/>
        </authorList>
    </citation>
    <scope>NUCLEOTIDE SEQUENCE [LARGE SCALE GENOMIC DNA]</scope>
    <source>
        <strain evidence="2 3">SV-16</strain>
    </source>
</reference>
<name>A0A0M2SJ86_9STAP</name>